<dbReference type="AlphaFoldDB" id="A0A1E5QEC0"/>
<proteinExistence type="predicted"/>
<dbReference type="RefSeq" id="WP_069969384.1">
    <property type="nucleotide sequence ID" value="NZ_CM124774.1"/>
</dbReference>
<dbReference type="EMBL" id="MJGC01000102">
    <property type="protein sequence ID" value="OEJ73012.1"/>
    <property type="molecule type" value="Genomic_DNA"/>
</dbReference>
<sequence>MSQIQVLNLQSLDRGLPAITPAFGAAIAEAGAICLTAEAHAPGVILEVEGEFPTRFQLDWQPVTEQARRCWNDEEYTTEQAAYGIAFLLILQLTDLTVIERSRKGTGFDYWLGSQDSTTMLPFQRMARLEVSGVRKGNRSQINARVKQKIEQTGASDAEGLPAYIIVVEFSRPISVVSAKQNPEGALLQ</sequence>
<reference evidence="1" key="1">
    <citation type="submission" date="2016-09" db="EMBL/GenBank/DDBJ databases">
        <title>Draft genome of thermotolerant cyanobacterium Desertifilum sp. strain IPPAS B-1220.</title>
        <authorList>
            <person name="Sinetova M.A."/>
            <person name="Bolakhan K."/>
            <person name="Zayadan B.K."/>
            <person name="Mironov K.S."/>
            <person name="Ustinova V."/>
            <person name="Kupriyanova E.V."/>
            <person name="Sidorov R.A."/>
            <person name="Skrypnik A.N."/>
            <person name="Gogoleva N.E."/>
            <person name="Gogolev Y.V."/>
            <person name="Los D.A."/>
        </authorList>
    </citation>
    <scope>NUCLEOTIDE SEQUENCE [LARGE SCALE GENOMIC DNA]</scope>
    <source>
        <strain evidence="1">IPPAS B-1220</strain>
    </source>
</reference>
<accession>A0A1E5QEC0</accession>
<gene>
    <name evidence="1" type="ORF">BH720_22055</name>
</gene>
<name>A0A1E5QEC0_9CYAN</name>
<comment type="caution">
    <text evidence="1">The sequence shown here is derived from an EMBL/GenBank/DDBJ whole genome shotgun (WGS) entry which is preliminary data.</text>
</comment>
<dbReference type="OrthoDB" id="530976at2"/>
<evidence type="ECO:0000313" key="1">
    <source>
        <dbReference type="EMBL" id="OEJ73012.1"/>
    </source>
</evidence>
<organism evidence="1">
    <name type="scientific">Desertifilum tharense IPPAS B-1220</name>
    <dbReference type="NCBI Taxonomy" id="1781255"/>
    <lineage>
        <taxon>Bacteria</taxon>
        <taxon>Bacillati</taxon>
        <taxon>Cyanobacteriota</taxon>
        <taxon>Cyanophyceae</taxon>
        <taxon>Desertifilales</taxon>
        <taxon>Desertifilaceae</taxon>
        <taxon>Desertifilum</taxon>
    </lineage>
</organism>
<protein>
    <submittedName>
        <fullName evidence="1">Uncharacterized protein</fullName>
    </submittedName>
</protein>